<name>A0A2I0U1K3_LIMLA</name>
<reference evidence="2" key="1">
    <citation type="submission" date="2017-11" db="EMBL/GenBank/DDBJ databases">
        <authorList>
            <person name="Lima N.C."/>
            <person name="Parody-Merino A.M."/>
            <person name="Battley P.F."/>
            <person name="Fidler A.E."/>
            <person name="Prosdocimi F."/>
        </authorList>
    </citation>
    <scope>NUCLEOTIDE SEQUENCE [LARGE SCALE GENOMIC DNA]</scope>
</reference>
<evidence type="ECO:0000313" key="1">
    <source>
        <dbReference type="EMBL" id="PKU39905.1"/>
    </source>
</evidence>
<dbReference type="EMBL" id="KZ506384">
    <property type="protein sequence ID" value="PKU39905.1"/>
    <property type="molecule type" value="Genomic_DNA"/>
</dbReference>
<keyword evidence="1" id="KW-0808">Transferase</keyword>
<sequence length="124" mass="13278">MGSKCGELSFAGNMALWDQKLPNATCLLNIISDADSRNKHTLSNFAGDTELSGAVDTLEGRGGIKRDLNRLEEWVCVTLVKFNQAKCKILLLDEDNHQYQHRLGEGGTQGGIAPCGEGLGDTGG</sequence>
<protein>
    <submittedName>
        <fullName evidence="1">Rna-directed dna polymerase from mobile element jockey-like</fullName>
    </submittedName>
</protein>
<keyword evidence="2" id="KW-1185">Reference proteome</keyword>
<organism evidence="1 2">
    <name type="scientific">Limosa lapponica baueri</name>
    <dbReference type="NCBI Taxonomy" id="1758121"/>
    <lineage>
        <taxon>Eukaryota</taxon>
        <taxon>Metazoa</taxon>
        <taxon>Chordata</taxon>
        <taxon>Craniata</taxon>
        <taxon>Vertebrata</taxon>
        <taxon>Euteleostomi</taxon>
        <taxon>Archelosauria</taxon>
        <taxon>Archosauria</taxon>
        <taxon>Dinosauria</taxon>
        <taxon>Saurischia</taxon>
        <taxon>Theropoda</taxon>
        <taxon>Coelurosauria</taxon>
        <taxon>Aves</taxon>
        <taxon>Neognathae</taxon>
        <taxon>Neoaves</taxon>
        <taxon>Charadriiformes</taxon>
        <taxon>Scolopacidae</taxon>
        <taxon>Limosa</taxon>
    </lineage>
</organism>
<reference evidence="2" key="2">
    <citation type="submission" date="2017-12" db="EMBL/GenBank/DDBJ databases">
        <title>Genome sequence of the Bar-tailed Godwit (Limosa lapponica baueri).</title>
        <authorList>
            <person name="Lima N.C.B."/>
            <person name="Parody-Merino A.M."/>
            <person name="Battley P.F."/>
            <person name="Fidler A.E."/>
            <person name="Prosdocimi F."/>
        </authorList>
    </citation>
    <scope>NUCLEOTIDE SEQUENCE [LARGE SCALE GENOMIC DNA]</scope>
</reference>
<dbReference type="Proteomes" id="UP000233556">
    <property type="component" value="Unassembled WGS sequence"/>
</dbReference>
<accession>A0A2I0U1K3</accession>
<gene>
    <name evidence="1" type="ORF">llap_9789</name>
</gene>
<dbReference type="GO" id="GO:0003964">
    <property type="term" value="F:RNA-directed DNA polymerase activity"/>
    <property type="evidence" value="ECO:0007669"/>
    <property type="project" value="UniProtKB-KW"/>
</dbReference>
<dbReference type="AlphaFoldDB" id="A0A2I0U1K3"/>
<dbReference type="OrthoDB" id="9170669at2759"/>
<proteinExistence type="predicted"/>
<evidence type="ECO:0000313" key="2">
    <source>
        <dbReference type="Proteomes" id="UP000233556"/>
    </source>
</evidence>
<keyword evidence="1" id="KW-0548">Nucleotidyltransferase</keyword>
<keyword evidence="1" id="KW-0695">RNA-directed DNA polymerase</keyword>